<evidence type="ECO:0000313" key="4">
    <source>
        <dbReference type="Proteomes" id="UP001595444"/>
    </source>
</evidence>
<accession>A0ABV7D316</accession>
<dbReference type="InterPro" id="IPR001296">
    <property type="entry name" value="Glyco_trans_1"/>
</dbReference>
<comment type="caution">
    <text evidence="3">The sequence shown here is derived from an EMBL/GenBank/DDBJ whole genome shotgun (WGS) entry which is preliminary data.</text>
</comment>
<gene>
    <name evidence="3" type="ORF">ACFOKA_04740</name>
</gene>
<dbReference type="Pfam" id="PF13439">
    <property type="entry name" value="Glyco_transf_4"/>
    <property type="match status" value="1"/>
</dbReference>
<dbReference type="PANTHER" id="PTHR45947:SF15">
    <property type="entry name" value="TEICHURONIC ACID BIOSYNTHESIS GLYCOSYLTRANSFERASE TUAC-RELATED"/>
    <property type="match status" value="1"/>
</dbReference>
<dbReference type="Pfam" id="PF00534">
    <property type="entry name" value="Glycos_transf_1"/>
    <property type="match status" value="1"/>
</dbReference>
<evidence type="ECO:0000259" key="1">
    <source>
        <dbReference type="Pfam" id="PF00534"/>
    </source>
</evidence>
<dbReference type="GO" id="GO:0016757">
    <property type="term" value="F:glycosyltransferase activity"/>
    <property type="evidence" value="ECO:0007669"/>
    <property type="project" value="UniProtKB-KW"/>
</dbReference>
<feature type="domain" description="Glycosyltransferase subfamily 4-like N-terminal" evidence="2">
    <location>
        <begin position="92"/>
        <end position="206"/>
    </location>
</feature>
<dbReference type="PANTHER" id="PTHR45947">
    <property type="entry name" value="SULFOQUINOVOSYL TRANSFERASE SQD2"/>
    <property type="match status" value="1"/>
</dbReference>
<evidence type="ECO:0000259" key="2">
    <source>
        <dbReference type="Pfam" id="PF13439"/>
    </source>
</evidence>
<organism evidence="3 4">
    <name type="scientific">Kordiimonas pumila</name>
    <dbReference type="NCBI Taxonomy" id="2161677"/>
    <lineage>
        <taxon>Bacteria</taxon>
        <taxon>Pseudomonadati</taxon>
        <taxon>Pseudomonadota</taxon>
        <taxon>Alphaproteobacteria</taxon>
        <taxon>Kordiimonadales</taxon>
        <taxon>Kordiimonadaceae</taxon>
        <taxon>Kordiimonas</taxon>
    </lineage>
</organism>
<reference evidence="4" key="1">
    <citation type="journal article" date="2019" name="Int. J. Syst. Evol. Microbiol.">
        <title>The Global Catalogue of Microorganisms (GCM) 10K type strain sequencing project: providing services to taxonomists for standard genome sequencing and annotation.</title>
        <authorList>
            <consortium name="The Broad Institute Genomics Platform"/>
            <consortium name="The Broad Institute Genome Sequencing Center for Infectious Disease"/>
            <person name="Wu L."/>
            <person name="Ma J."/>
        </authorList>
    </citation>
    <scope>NUCLEOTIDE SEQUENCE [LARGE SCALE GENOMIC DNA]</scope>
    <source>
        <strain evidence="4">KCTC 62164</strain>
    </source>
</reference>
<dbReference type="RefSeq" id="WP_194211832.1">
    <property type="nucleotide sequence ID" value="NZ_CP061205.1"/>
</dbReference>
<dbReference type="Gene3D" id="3.40.50.2000">
    <property type="entry name" value="Glycogen Phosphorylase B"/>
    <property type="match status" value="2"/>
</dbReference>
<protein>
    <submittedName>
        <fullName evidence="3">Glycosyltransferase</fullName>
        <ecNumber evidence="3">2.4.-.-</ecNumber>
    </submittedName>
</protein>
<dbReference type="Proteomes" id="UP001595444">
    <property type="component" value="Unassembled WGS sequence"/>
</dbReference>
<evidence type="ECO:0000313" key="3">
    <source>
        <dbReference type="EMBL" id="MFC3051206.1"/>
    </source>
</evidence>
<dbReference type="InterPro" id="IPR028098">
    <property type="entry name" value="Glyco_trans_4-like_N"/>
</dbReference>
<dbReference type="EC" id="2.4.-.-" evidence="3"/>
<dbReference type="InterPro" id="IPR050194">
    <property type="entry name" value="Glycosyltransferase_grp1"/>
</dbReference>
<keyword evidence="4" id="KW-1185">Reference proteome</keyword>
<proteinExistence type="predicted"/>
<sequence>MSAKPVRILLFSTLFPHPAEPSLGVFVENRLRNLLDDEDVEAFVVAPVPWFPFTNEKFGSYAKAARAPLKEVRSGITVFHPRFLVIPKIGMLLTPFFLYWSALLCIKKLVKKGYQFDLIDSHYLYPDAIAAKWLAKKFSVPFCATARGSDVTQIGLMAWPKKMILNMTKSAAHIITVSENLKRDLVNNVGVSCSKISTLRNGVDLQLFHETDRDETRERWRSTGPVMIFAGWLIPRKRLDIVLEVTKLLPDLRTVIVGDGPLRASIDDWVLKESLENRIIFEGLKKPTEMPALFSGADILLLPSDREGWANVLLEAMACGTPVVSRDVGSAADFISEHVGQVVSSDNPAIIAEAVKSVLDRCKDRAAIREFANHYDWRETSKSQKEIFDKALGNK</sequence>
<keyword evidence="3" id="KW-0808">Transferase</keyword>
<name>A0ABV7D316_9PROT</name>
<dbReference type="EMBL" id="JBHRSL010000002">
    <property type="protein sequence ID" value="MFC3051206.1"/>
    <property type="molecule type" value="Genomic_DNA"/>
</dbReference>
<feature type="domain" description="Glycosyl transferase family 1" evidence="1">
    <location>
        <begin position="215"/>
        <end position="372"/>
    </location>
</feature>
<keyword evidence="3" id="KW-0328">Glycosyltransferase</keyword>
<dbReference type="SUPFAM" id="SSF53756">
    <property type="entry name" value="UDP-Glycosyltransferase/glycogen phosphorylase"/>
    <property type="match status" value="1"/>
</dbReference>